<dbReference type="InterPro" id="IPR011263">
    <property type="entry name" value="DNA-dir_RNA_pol_RpoA/D/Rpb3"/>
</dbReference>
<proteinExistence type="inferred from homology"/>
<dbReference type="EMBL" id="BAABUK010000046">
    <property type="protein sequence ID" value="GAA5817640.1"/>
    <property type="molecule type" value="Genomic_DNA"/>
</dbReference>
<dbReference type="PANTHER" id="PTHR11800:SF13">
    <property type="entry name" value="DNA-DIRECTED RNA POLYMERASES I AND III SUBUNIT RPAC1"/>
    <property type="match status" value="1"/>
</dbReference>
<feature type="domain" description="DNA-directed RNA polymerase RpoA/D/Rpb3-type" evidence="7">
    <location>
        <begin position="63"/>
        <end position="351"/>
    </location>
</feature>
<comment type="similarity">
    <text evidence="6">Belongs to the archaeal Rpo3/eukaryotic RPB3 RNA polymerase subunit family.</text>
</comment>
<keyword evidence="9" id="KW-1185">Reference proteome</keyword>
<name>A0ABP9ZEV1_9FUNG</name>
<comment type="caution">
    <text evidence="8">The sequence shown here is derived from an EMBL/GenBank/DDBJ whole genome shotgun (WGS) entry which is preliminary data.</text>
</comment>
<keyword evidence="4" id="KW-0804">Transcription</keyword>
<evidence type="ECO:0000256" key="2">
    <source>
        <dbReference type="ARBA" id="ARBA00022083"/>
    </source>
</evidence>
<keyword evidence="5" id="KW-0539">Nucleus</keyword>
<dbReference type="Gene3D" id="3.30.1360.10">
    <property type="entry name" value="RNA polymerase, RBP11-like subunit"/>
    <property type="match status" value="1"/>
</dbReference>
<keyword evidence="3" id="KW-0240">DNA-directed RNA polymerase</keyword>
<evidence type="ECO:0000256" key="4">
    <source>
        <dbReference type="ARBA" id="ARBA00023163"/>
    </source>
</evidence>
<dbReference type="Gene3D" id="2.170.120.12">
    <property type="entry name" value="DNA-directed RNA polymerase, insert domain"/>
    <property type="match status" value="1"/>
</dbReference>
<evidence type="ECO:0000259" key="7">
    <source>
        <dbReference type="SMART" id="SM00662"/>
    </source>
</evidence>
<evidence type="ECO:0000256" key="6">
    <source>
        <dbReference type="ARBA" id="ARBA00025804"/>
    </source>
</evidence>
<dbReference type="NCBIfam" id="NF001988">
    <property type="entry name" value="PRK00783.1"/>
    <property type="match status" value="1"/>
</dbReference>
<dbReference type="Proteomes" id="UP001473302">
    <property type="component" value="Unassembled WGS sequence"/>
</dbReference>
<dbReference type="PROSITE" id="PS00446">
    <property type="entry name" value="RNA_POL_D_30KD"/>
    <property type="match status" value="1"/>
</dbReference>
<dbReference type="InterPro" id="IPR011262">
    <property type="entry name" value="DNA-dir_RNA_pol_insert"/>
</dbReference>
<organism evidence="8 9">
    <name type="scientific">Mucor flavus</name>
    <dbReference type="NCBI Taxonomy" id="439312"/>
    <lineage>
        <taxon>Eukaryota</taxon>
        <taxon>Fungi</taxon>
        <taxon>Fungi incertae sedis</taxon>
        <taxon>Mucoromycota</taxon>
        <taxon>Mucoromycotina</taxon>
        <taxon>Mucoromycetes</taxon>
        <taxon>Mucorales</taxon>
        <taxon>Mucorineae</taxon>
        <taxon>Mucoraceae</taxon>
        <taxon>Mucor</taxon>
    </lineage>
</organism>
<evidence type="ECO:0000256" key="5">
    <source>
        <dbReference type="ARBA" id="ARBA00023242"/>
    </source>
</evidence>
<evidence type="ECO:0000256" key="3">
    <source>
        <dbReference type="ARBA" id="ARBA00022478"/>
    </source>
</evidence>
<dbReference type="Pfam" id="PF01193">
    <property type="entry name" value="RNA_pol_L"/>
    <property type="match status" value="1"/>
</dbReference>
<dbReference type="SUPFAM" id="SSF55257">
    <property type="entry name" value="RBP11-like subunits of RNA polymerase"/>
    <property type="match status" value="1"/>
</dbReference>
<accession>A0ABP9ZEV1</accession>
<gene>
    <name evidence="8" type="ORF">MFLAVUS_011191</name>
</gene>
<dbReference type="HAMAP" id="MF_00320">
    <property type="entry name" value="RNApol_arch_Rpo3"/>
    <property type="match status" value="1"/>
</dbReference>
<comment type="subcellular location">
    <subcellularLocation>
        <location evidence="1">Nucleus</location>
    </subcellularLocation>
</comment>
<dbReference type="SMART" id="SM00662">
    <property type="entry name" value="RPOLD"/>
    <property type="match status" value="1"/>
</dbReference>
<dbReference type="InterPro" id="IPR001514">
    <property type="entry name" value="DNA-dir_RNA_pol_30-40kDasu_CS"/>
</dbReference>
<sequence>MKDAQLPENVELLRTRVVIEKDRVFSVSGSDYPNQYPGIGNGFDIEEFKKTFKVKIQRLSKHSVEFDLIGIDASIANAFRRIMIAEVPTMAIEKVYVMNNTSIIQDEVVAHRLGLIPIKADPLEFDYMTEDGGPTDLNTLVFKLKKKCEFNPDAAADETDPNKKYINSFEEEINDDKLLVYSGDLVWEPKGNQEEKFGDNPPRPVHDDIVIAKLRPGQEMEMELHCQKGLGREHAKWSPVATASYRILPEITILEPITGEDAEEFKKCFVDGVVEVVMENGVKTAKVVNARKDTVSREVLRHDKFIDKVRLTRVRDHFIFNVETSGIIPAEQIFISALDVFMDKIKDIQPLVDLVVSNELN</sequence>
<evidence type="ECO:0000313" key="8">
    <source>
        <dbReference type="EMBL" id="GAA5817640.1"/>
    </source>
</evidence>
<protein>
    <recommendedName>
        <fullName evidence="2">DNA-directed RNA polymerases I and III subunit RPAC1</fullName>
    </recommendedName>
</protein>
<dbReference type="InterPro" id="IPR050518">
    <property type="entry name" value="Rpo3/RPB3_RNA_Pol_subunit"/>
</dbReference>
<dbReference type="InterPro" id="IPR036643">
    <property type="entry name" value="RNApol_insert_sf"/>
</dbReference>
<dbReference type="InterPro" id="IPR033901">
    <property type="entry name" value="RNAPI/III_AC40"/>
</dbReference>
<dbReference type="SUPFAM" id="SSF56553">
    <property type="entry name" value="Insert subdomain of RNA polymerase alpha subunit"/>
    <property type="match status" value="1"/>
</dbReference>
<dbReference type="InterPro" id="IPR036603">
    <property type="entry name" value="RBP11-like"/>
</dbReference>
<dbReference type="CDD" id="cd07032">
    <property type="entry name" value="RNAP_I_II_AC40"/>
    <property type="match status" value="1"/>
</dbReference>
<dbReference type="PANTHER" id="PTHR11800">
    <property type="entry name" value="DNA-DIRECTED RNA POLYMERASE"/>
    <property type="match status" value="1"/>
</dbReference>
<evidence type="ECO:0000313" key="9">
    <source>
        <dbReference type="Proteomes" id="UP001473302"/>
    </source>
</evidence>
<evidence type="ECO:0000256" key="1">
    <source>
        <dbReference type="ARBA" id="ARBA00004123"/>
    </source>
</evidence>
<dbReference type="Pfam" id="PF01000">
    <property type="entry name" value="RNA_pol_A_bac"/>
    <property type="match status" value="1"/>
</dbReference>
<reference evidence="8 9" key="1">
    <citation type="submission" date="2024-04" db="EMBL/GenBank/DDBJ databases">
        <title>genome sequences of Mucor flavus KT1a and Helicostylum pulchrum KT1b strains isolated from the surface of a dry-aged beef.</title>
        <authorList>
            <person name="Toyotome T."/>
            <person name="Hosono M."/>
            <person name="Torimaru M."/>
            <person name="Fukuda K."/>
            <person name="Mikami N."/>
        </authorList>
    </citation>
    <scope>NUCLEOTIDE SEQUENCE [LARGE SCALE GENOMIC DNA]</scope>
    <source>
        <strain evidence="8 9">KT1a</strain>
    </source>
</reference>
<dbReference type="InterPro" id="IPR022842">
    <property type="entry name" value="RNAP_Rpo3/Rpb3/RPAC1"/>
</dbReference>